<reference evidence="2" key="1">
    <citation type="journal article" date="2022" name="Int. J. Mol. Sci.">
        <title>Draft Genome of Tanacetum Coccineum: Genomic Comparison of Closely Related Tanacetum-Family Plants.</title>
        <authorList>
            <person name="Yamashiro T."/>
            <person name="Shiraishi A."/>
            <person name="Nakayama K."/>
            <person name="Satake H."/>
        </authorList>
    </citation>
    <scope>NUCLEOTIDE SEQUENCE</scope>
</reference>
<feature type="coiled-coil region" evidence="1">
    <location>
        <begin position="21"/>
        <end position="48"/>
    </location>
</feature>
<organism evidence="2 3">
    <name type="scientific">Tanacetum coccineum</name>
    <dbReference type="NCBI Taxonomy" id="301880"/>
    <lineage>
        <taxon>Eukaryota</taxon>
        <taxon>Viridiplantae</taxon>
        <taxon>Streptophyta</taxon>
        <taxon>Embryophyta</taxon>
        <taxon>Tracheophyta</taxon>
        <taxon>Spermatophyta</taxon>
        <taxon>Magnoliopsida</taxon>
        <taxon>eudicotyledons</taxon>
        <taxon>Gunneridae</taxon>
        <taxon>Pentapetalae</taxon>
        <taxon>asterids</taxon>
        <taxon>campanulids</taxon>
        <taxon>Asterales</taxon>
        <taxon>Asteraceae</taxon>
        <taxon>Asteroideae</taxon>
        <taxon>Anthemideae</taxon>
        <taxon>Anthemidinae</taxon>
        <taxon>Tanacetum</taxon>
    </lineage>
</organism>
<accession>A0ABQ5J6Q9</accession>
<evidence type="ECO:0008006" key="4">
    <source>
        <dbReference type="Google" id="ProtNLM"/>
    </source>
</evidence>
<dbReference type="Proteomes" id="UP001151760">
    <property type="component" value="Unassembled WGS sequence"/>
</dbReference>
<protein>
    <recommendedName>
        <fullName evidence="4">Transposase</fullName>
    </recommendedName>
</protein>
<keyword evidence="3" id="KW-1185">Reference proteome</keyword>
<dbReference type="EMBL" id="BQNB010021608">
    <property type="protein sequence ID" value="GJU08190.1"/>
    <property type="molecule type" value="Genomic_DNA"/>
</dbReference>
<reference evidence="2" key="2">
    <citation type="submission" date="2022-01" db="EMBL/GenBank/DDBJ databases">
        <authorList>
            <person name="Yamashiro T."/>
            <person name="Shiraishi A."/>
            <person name="Satake H."/>
            <person name="Nakayama K."/>
        </authorList>
    </citation>
    <scope>NUCLEOTIDE SEQUENCE</scope>
</reference>
<comment type="caution">
    <text evidence="2">The sequence shown here is derived from an EMBL/GenBank/DDBJ whole genome shotgun (WGS) entry which is preliminary data.</text>
</comment>
<keyword evidence="1" id="KW-0175">Coiled coil</keyword>
<name>A0ABQ5J6Q9_9ASTR</name>
<evidence type="ECO:0000313" key="3">
    <source>
        <dbReference type="Proteomes" id="UP001151760"/>
    </source>
</evidence>
<evidence type="ECO:0000256" key="1">
    <source>
        <dbReference type="SAM" id="Coils"/>
    </source>
</evidence>
<evidence type="ECO:0000313" key="2">
    <source>
        <dbReference type="EMBL" id="GJU08190.1"/>
    </source>
</evidence>
<proteinExistence type="predicted"/>
<gene>
    <name evidence="2" type="ORF">Tco_1124620</name>
</gene>
<sequence>MANEYAMAIDPYKVQKGREMTELLQIKKQELELKAAELEIRRLENRQRDKALYMSTTDEELKAMLRQKLFG</sequence>